<name>I7MJB8_TETTS</name>
<evidence type="ECO:0000256" key="1">
    <source>
        <dbReference type="SAM" id="MobiDB-lite"/>
    </source>
</evidence>
<feature type="compositionally biased region" description="Polar residues" evidence="1">
    <location>
        <begin position="384"/>
        <end position="397"/>
    </location>
</feature>
<sequence>MNINYNKSFDNDLQNLSKSFDFSFDVINSQKIQENKTCSTNQTVYSNYFPNQTKKNFRNFSQKKLPLDKSISPSKKFMMNSQSQQQVDEYQCLNKRLLEGFLKLRKQIFQTENQTYQQKDLSNCNAKQSANFEGSNLSTLNSYEPLANIKLKLFKRNLKKNQIQNYQKNINENILSMDQQSKYSLFDNTVSKCSYKAIDLTNQFNLNKNQEDHSKFNNQTKQNSEQKQNKQYLLKTQQNICKKNNFKTQDLKQCQIQNKSKIKNDKSKNENTFYNFQSNDLSTRVSFYNINKSDSKNDRIINSQHNFFYDCNLSLEETQNMNSSRSQSPQSETSLIFNPPKEIHQELSFIKPEVNLNSKFQKIKLNLCRPKSQDSYNKLKPFPSNKNQRKQSQFVQSFQNDQKSINSLIHEIKNSDQIQPSKKSELQNAFSIKIENQIEEISHGYDDKVLNNQDKKIQINCDEQQERNQQLNSKLNREIIGIESKEQINRQESKELIQKQESKEFIQKQESRESIQDFKLFQIEIDQEIEQKQFEVFNQYLSQNTYFMGKKLKNSKMLNSKDSTSKIVCRKSTSFYRLRNQQNQSQNKFFNELMVDQFLHTKKPFEINIQDTCCKQEQKNRGQNKQQQKHFNISQRKYSYDSSQQNKNTRFFEIQMMSYKPIGLQTSNNQIDMQTQNYFNKQLITNSIDKSLKINCEQI</sequence>
<keyword evidence="3" id="KW-1185">Reference proteome</keyword>
<feature type="region of interest" description="Disordered" evidence="1">
    <location>
        <begin position="374"/>
        <end position="397"/>
    </location>
</feature>
<gene>
    <name evidence="2" type="ORF">TTHERM_00129370</name>
</gene>
<protein>
    <submittedName>
        <fullName evidence="2">Uncharacterized protein</fullName>
    </submittedName>
</protein>
<feature type="region of interest" description="Disordered" evidence="1">
    <location>
        <begin position="618"/>
        <end position="644"/>
    </location>
</feature>
<feature type="compositionally biased region" description="Polar residues" evidence="1">
    <location>
        <begin position="630"/>
        <end position="644"/>
    </location>
</feature>
<dbReference type="AlphaFoldDB" id="I7MJB8"/>
<dbReference type="GeneID" id="7825662"/>
<evidence type="ECO:0000313" key="2">
    <source>
        <dbReference type="EMBL" id="EAR96161.2"/>
    </source>
</evidence>
<dbReference type="InParanoid" id="I7MJB8"/>
<organism evidence="2 3">
    <name type="scientific">Tetrahymena thermophila (strain SB210)</name>
    <dbReference type="NCBI Taxonomy" id="312017"/>
    <lineage>
        <taxon>Eukaryota</taxon>
        <taxon>Sar</taxon>
        <taxon>Alveolata</taxon>
        <taxon>Ciliophora</taxon>
        <taxon>Intramacronucleata</taxon>
        <taxon>Oligohymenophorea</taxon>
        <taxon>Hymenostomatida</taxon>
        <taxon>Tetrahymenina</taxon>
        <taxon>Tetrahymenidae</taxon>
        <taxon>Tetrahymena</taxon>
    </lineage>
</organism>
<accession>I7MJB8</accession>
<dbReference type="RefSeq" id="XP_001016406.2">
    <property type="nucleotide sequence ID" value="XM_001016406.2"/>
</dbReference>
<proteinExistence type="predicted"/>
<reference evidence="3" key="1">
    <citation type="journal article" date="2006" name="PLoS Biol.">
        <title>Macronuclear genome sequence of the ciliate Tetrahymena thermophila, a model eukaryote.</title>
        <authorList>
            <person name="Eisen J.A."/>
            <person name="Coyne R.S."/>
            <person name="Wu M."/>
            <person name="Wu D."/>
            <person name="Thiagarajan M."/>
            <person name="Wortman J.R."/>
            <person name="Badger J.H."/>
            <person name="Ren Q."/>
            <person name="Amedeo P."/>
            <person name="Jones K.M."/>
            <person name="Tallon L.J."/>
            <person name="Delcher A.L."/>
            <person name="Salzberg S.L."/>
            <person name="Silva J.C."/>
            <person name="Haas B.J."/>
            <person name="Majoros W.H."/>
            <person name="Farzad M."/>
            <person name="Carlton J.M."/>
            <person name="Smith R.K. Jr."/>
            <person name="Garg J."/>
            <person name="Pearlman R.E."/>
            <person name="Karrer K.M."/>
            <person name="Sun L."/>
            <person name="Manning G."/>
            <person name="Elde N.C."/>
            <person name="Turkewitz A.P."/>
            <person name="Asai D.J."/>
            <person name="Wilkes D.E."/>
            <person name="Wang Y."/>
            <person name="Cai H."/>
            <person name="Collins K."/>
            <person name="Stewart B.A."/>
            <person name="Lee S.R."/>
            <person name="Wilamowska K."/>
            <person name="Weinberg Z."/>
            <person name="Ruzzo W.L."/>
            <person name="Wloga D."/>
            <person name="Gaertig J."/>
            <person name="Frankel J."/>
            <person name="Tsao C.-C."/>
            <person name="Gorovsky M.A."/>
            <person name="Keeling P.J."/>
            <person name="Waller R.F."/>
            <person name="Patron N.J."/>
            <person name="Cherry J.M."/>
            <person name="Stover N.A."/>
            <person name="Krieger C.J."/>
            <person name="del Toro C."/>
            <person name="Ryder H.F."/>
            <person name="Williamson S.C."/>
            <person name="Barbeau R.A."/>
            <person name="Hamilton E.P."/>
            <person name="Orias E."/>
        </authorList>
    </citation>
    <scope>NUCLEOTIDE SEQUENCE [LARGE SCALE GENOMIC DNA]</scope>
    <source>
        <strain evidence="3">SB210</strain>
    </source>
</reference>
<dbReference type="KEGG" id="tet:TTHERM_00129370"/>
<dbReference type="EMBL" id="GG662699">
    <property type="protein sequence ID" value="EAR96161.2"/>
    <property type="molecule type" value="Genomic_DNA"/>
</dbReference>
<dbReference type="Proteomes" id="UP000009168">
    <property type="component" value="Unassembled WGS sequence"/>
</dbReference>
<evidence type="ECO:0000313" key="3">
    <source>
        <dbReference type="Proteomes" id="UP000009168"/>
    </source>
</evidence>